<evidence type="ECO:0000259" key="3">
    <source>
        <dbReference type="Pfam" id="PF02309"/>
    </source>
</evidence>
<dbReference type="EMBL" id="JAAGAX010000016">
    <property type="protein sequence ID" value="KAF2287838.1"/>
    <property type="molecule type" value="Genomic_DNA"/>
</dbReference>
<dbReference type="GO" id="GO:0005634">
    <property type="term" value="C:nucleus"/>
    <property type="evidence" value="ECO:0007669"/>
    <property type="project" value="UniProtKB-SubCell"/>
</dbReference>
<name>A0A6A6KIU2_HEVBR</name>
<keyword evidence="1" id="KW-0804">Transcription</keyword>
<dbReference type="Pfam" id="PF02309">
    <property type="entry name" value="AUX_IAA"/>
    <property type="match status" value="1"/>
</dbReference>
<organism evidence="4 5">
    <name type="scientific">Hevea brasiliensis</name>
    <name type="common">Para rubber tree</name>
    <name type="synonym">Siphonia brasiliensis</name>
    <dbReference type="NCBI Taxonomy" id="3981"/>
    <lineage>
        <taxon>Eukaryota</taxon>
        <taxon>Viridiplantae</taxon>
        <taxon>Streptophyta</taxon>
        <taxon>Embryophyta</taxon>
        <taxon>Tracheophyta</taxon>
        <taxon>Spermatophyta</taxon>
        <taxon>Magnoliopsida</taxon>
        <taxon>eudicotyledons</taxon>
        <taxon>Gunneridae</taxon>
        <taxon>Pentapetalae</taxon>
        <taxon>rosids</taxon>
        <taxon>fabids</taxon>
        <taxon>Malpighiales</taxon>
        <taxon>Euphorbiaceae</taxon>
        <taxon>Crotonoideae</taxon>
        <taxon>Micrandreae</taxon>
        <taxon>Hevea</taxon>
    </lineage>
</organism>
<gene>
    <name evidence="4" type="ORF">GH714_002922</name>
</gene>
<dbReference type="InterPro" id="IPR033389">
    <property type="entry name" value="AUX/IAA_dom"/>
</dbReference>
<feature type="domain" description="AUX/IAA" evidence="3">
    <location>
        <begin position="14"/>
        <end position="96"/>
    </location>
</feature>
<proteinExistence type="inferred from homology"/>
<feature type="region of interest" description="Disordered" evidence="2">
    <location>
        <begin position="23"/>
        <end position="56"/>
    </location>
</feature>
<accession>A0A6A6KIU2</accession>
<comment type="function">
    <text evidence="1">Aux/IAA proteins are short-lived transcriptional factors that function as repressors of early auxin response genes at low auxin concentrations.</text>
</comment>
<evidence type="ECO:0000313" key="4">
    <source>
        <dbReference type="EMBL" id="KAF2287838.1"/>
    </source>
</evidence>
<keyword evidence="1" id="KW-0927">Auxin signaling pathway</keyword>
<comment type="subcellular location">
    <subcellularLocation>
        <location evidence="1">Nucleus</location>
    </subcellularLocation>
</comment>
<keyword evidence="5" id="KW-1185">Reference proteome</keyword>
<reference evidence="4 5" key="1">
    <citation type="journal article" date="2020" name="Mol. Plant">
        <title>The Chromosome-Based Rubber Tree Genome Provides New Insights into Spurge Genome Evolution and Rubber Biosynthesis.</title>
        <authorList>
            <person name="Liu J."/>
            <person name="Shi C."/>
            <person name="Shi C.C."/>
            <person name="Li W."/>
            <person name="Zhang Q.J."/>
            <person name="Zhang Y."/>
            <person name="Li K."/>
            <person name="Lu H.F."/>
            <person name="Shi C."/>
            <person name="Zhu S.T."/>
            <person name="Xiao Z.Y."/>
            <person name="Nan H."/>
            <person name="Yue Y."/>
            <person name="Zhu X.G."/>
            <person name="Wu Y."/>
            <person name="Hong X.N."/>
            <person name="Fan G.Y."/>
            <person name="Tong Y."/>
            <person name="Zhang D."/>
            <person name="Mao C.L."/>
            <person name="Liu Y.L."/>
            <person name="Hao S.J."/>
            <person name="Liu W.Q."/>
            <person name="Lv M.Q."/>
            <person name="Zhang H.B."/>
            <person name="Liu Y."/>
            <person name="Hu-Tang G.R."/>
            <person name="Wang J.P."/>
            <person name="Wang J.H."/>
            <person name="Sun Y.H."/>
            <person name="Ni S.B."/>
            <person name="Chen W.B."/>
            <person name="Zhang X.C."/>
            <person name="Jiao Y.N."/>
            <person name="Eichler E.E."/>
            <person name="Li G.H."/>
            <person name="Liu X."/>
            <person name="Gao L.Z."/>
        </authorList>
    </citation>
    <scope>NUCLEOTIDE SEQUENCE [LARGE SCALE GENOMIC DNA]</scope>
    <source>
        <strain evidence="5">cv. GT1</strain>
        <tissue evidence="4">Leaf</tissue>
    </source>
</reference>
<protein>
    <recommendedName>
        <fullName evidence="1">Auxin-responsive protein</fullName>
    </recommendedName>
</protein>
<keyword evidence="1" id="KW-0805">Transcription regulation</keyword>
<evidence type="ECO:0000313" key="5">
    <source>
        <dbReference type="Proteomes" id="UP000467840"/>
    </source>
</evidence>
<dbReference type="AlphaFoldDB" id="A0A6A6KIU2"/>
<evidence type="ECO:0000256" key="2">
    <source>
        <dbReference type="SAM" id="MobiDB-lite"/>
    </source>
</evidence>
<keyword evidence="1" id="KW-0678">Repressor</keyword>
<dbReference type="GO" id="GO:0009734">
    <property type="term" value="P:auxin-activated signaling pathway"/>
    <property type="evidence" value="ECO:0007669"/>
    <property type="project" value="UniProtKB-UniRule"/>
</dbReference>
<sequence length="121" mass="13552">MIFQRDGDLILVATVLRLGLSGTTEESEKQMLPTTTAKCNKRSLPGMNKESEGSRIDNYNVYDIEKKDDEGTSPPTKAQVVGWPPIRSYRRNCFQAMKIGLGLSSDLRYTHTKSIDTLNPD</sequence>
<comment type="subunit">
    <text evidence="1">Homodimers and heterodimers.</text>
</comment>
<keyword evidence="1" id="KW-0539">Nucleus</keyword>
<comment type="caution">
    <text evidence="4">The sequence shown here is derived from an EMBL/GenBank/DDBJ whole genome shotgun (WGS) entry which is preliminary data.</text>
</comment>
<comment type="similarity">
    <text evidence="1">Belongs to the Aux/IAA family.</text>
</comment>
<evidence type="ECO:0000256" key="1">
    <source>
        <dbReference type="RuleBase" id="RU004549"/>
    </source>
</evidence>
<dbReference type="Proteomes" id="UP000467840">
    <property type="component" value="Chromosome 8"/>
</dbReference>